<keyword evidence="5 6" id="KW-0472">Membrane</keyword>
<evidence type="ECO:0000313" key="7">
    <source>
        <dbReference type="EMBL" id="HGY55418.1"/>
    </source>
</evidence>
<accession>A0A7V4U042</accession>
<dbReference type="GO" id="GO:0005886">
    <property type="term" value="C:plasma membrane"/>
    <property type="evidence" value="ECO:0007669"/>
    <property type="project" value="UniProtKB-SubCell"/>
</dbReference>
<organism evidence="7">
    <name type="scientific">Caldithrix abyssi</name>
    <dbReference type="NCBI Taxonomy" id="187145"/>
    <lineage>
        <taxon>Bacteria</taxon>
        <taxon>Pseudomonadati</taxon>
        <taxon>Calditrichota</taxon>
        <taxon>Calditrichia</taxon>
        <taxon>Calditrichales</taxon>
        <taxon>Calditrichaceae</taxon>
        <taxon>Caldithrix</taxon>
    </lineage>
</organism>
<dbReference type="NCBIfam" id="TIGR00374">
    <property type="entry name" value="flippase-like domain"/>
    <property type="match status" value="1"/>
</dbReference>
<reference evidence="7" key="1">
    <citation type="journal article" date="2020" name="mSystems">
        <title>Genome- and Community-Level Interaction Insights into Carbon Utilization and Element Cycling Functions of Hydrothermarchaeota in Hydrothermal Sediment.</title>
        <authorList>
            <person name="Zhou Z."/>
            <person name="Liu Y."/>
            <person name="Xu W."/>
            <person name="Pan J."/>
            <person name="Luo Z.H."/>
            <person name="Li M."/>
        </authorList>
    </citation>
    <scope>NUCLEOTIDE SEQUENCE [LARGE SCALE GENOMIC DNA]</scope>
    <source>
        <strain evidence="7">HyVt-577</strain>
    </source>
</reference>
<sequence>MKKWIENSVKVIISLGLIIYLISEADPQKILDVLGHITSPKGFLLLLLAIFLTLAAILLMSMRWKILLKGYGYRLSLSRLYSFYLIGLFFNNFLPTSIGGDVIRIYKAVAEIDERAVGFASVIIERMMGIAATLFMAIVALFFISQEFKSPRLLYTSIGLFVIIGLFFLVIIRNRPFAIMLRLFDKFTIFKIGEKLNKLLEAIHYFKDKRRVLLYVFLFSLMSQTMIVFMNYALSRAFEVDVSLNMLFMVVPVSFVLTMLPSINGLGVRDLGFVSLLGRVGVSKAGALSLSFMNLLIPMAVSIWGAFLFVIQKKKTREGEIDVVKSTF</sequence>
<dbReference type="PANTHER" id="PTHR40277:SF1">
    <property type="entry name" value="BLL5419 PROTEIN"/>
    <property type="match status" value="1"/>
</dbReference>
<feature type="transmembrane region" description="Helical" evidence="6">
    <location>
        <begin position="212"/>
        <end position="234"/>
    </location>
</feature>
<feature type="transmembrane region" description="Helical" evidence="6">
    <location>
        <begin position="126"/>
        <end position="144"/>
    </location>
</feature>
<comment type="caution">
    <text evidence="7">The sequence shown here is derived from an EMBL/GenBank/DDBJ whole genome shotgun (WGS) entry which is preliminary data.</text>
</comment>
<dbReference type="AlphaFoldDB" id="A0A7V4U042"/>
<evidence type="ECO:0000256" key="1">
    <source>
        <dbReference type="ARBA" id="ARBA00004651"/>
    </source>
</evidence>
<keyword evidence="2" id="KW-1003">Cell membrane</keyword>
<dbReference type="InterPro" id="IPR022791">
    <property type="entry name" value="L-PG_synthase/AglD"/>
</dbReference>
<evidence type="ECO:0000256" key="5">
    <source>
        <dbReference type="ARBA" id="ARBA00023136"/>
    </source>
</evidence>
<dbReference type="EMBL" id="DRQG01000065">
    <property type="protein sequence ID" value="HGY55418.1"/>
    <property type="molecule type" value="Genomic_DNA"/>
</dbReference>
<comment type="subcellular location">
    <subcellularLocation>
        <location evidence="1">Cell membrane</location>
        <topology evidence="1">Multi-pass membrane protein</topology>
    </subcellularLocation>
</comment>
<feature type="transmembrane region" description="Helical" evidence="6">
    <location>
        <begin position="287"/>
        <end position="311"/>
    </location>
</feature>
<evidence type="ECO:0000256" key="2">
    <source>
        <dbReference type="ARBA" id="ARBA00022475"/>
    </source>
</evidence>
<keyword evidence="3 6" id="KW-0812">Transmembrane</keyword>
<protein>
    <submittedName>
        <fullName evidence="7">Flippase-like domain-containing protein</fullName>
    </submittedName>
</protein>
<proteinExistence type="predicted"/>
<evidence type="ECO:0000256" key="4">
    <source>
        <dbReference type="ARBA" id="ARBA00022989"/>
    </source>
</evidence>
<feature type="transmembrane region" description="Helical" evidence="6">
    <location>
        <begin position="153"/>
        <end position="172"/>
    </location>
</feature>
<name>A0A7V4U042_CALAY</name>
<feature type="transmembrane region" description="Helical" evidence="6">
    <location>
        <begin position="43"/>
        <end position="62"/>
    </location>
</feature>
<keyword evidence="4 6" id="KW-1133">Transmembrane helix</keyword>
<feature type="transmembrane region" description="Helical" evidence="6">
    <location>
        <begin position="83"/>
        <end position="106"/>
    </location>
</feature>
<evidence type="ECO:0000256" key="6">
    <source>
        <dbReference type="SAM" id="Phobius"/>
    </source>
</evidence>
<gene>
    <name evidence="7" type="ORF">ENK44_06950</name>
</gene>
<dbReference type="Pfam" id="PF03706">
    <property type="entry name" value="LPG_synthase_TM"/>
    <property type="match status" value="1"/>
</dbReference>
<dbReference type="Proteomes" id="UP000885779">
    <property type="component" value="Unassembled WGS sequence"/>
</dbReference>
<evidence type="ECO:0000256" key="3">
    <source>
        <dbReference type="ARBA" id="ARBA00022692"/>
    </source>
</evidence>
<feature type="transmembrane region" description="Helical" evidence="6">
    <location>
        <begin position="246"/>
        <end position="267"/>
    </location>
</feature>
<dbReference type="PANTHER" id="PTHR40277">
    <property type="entry name" value="BLL5419 PROTEIN"/>
    <property type="match status" value="1"/>
</dbReference>